<protein>
    <recommendedName>
        <fullName evidence="3">Glycosyltransferase</fullName>
    </recommendedName>
</protein>
<sequence>MDFRDLSIEQVLMNLYERVLSLSSLNAISSPAFQKYLPKGFNYVISHNMNESLVENILYKKYNLNEETDKLYILTIGAIRNREQNIELMNALANNHCFQMNFVGKGHCSDSIKEYASEHNILNTYFIGLYQKEEEAGYVENCSFMNIYFPHKKSHDTALSNRFYNALFFCKPMIVTKNTIQGDLVEKYGVGIAIDNCIGLADRLIQYYTMFDFDKYMRGRNQLLSEILKQQEEFRSNVSAFIK</sequence>
<gene>
    <name evidence="1" type="ORF">DWW14_24780</name>
</gene>
<dbReference type="Gene3D" id="3.40.50.2000">
    <property type="entry name" value="Glycogen Phosphorylase B"/>
    <property type="match status" value="1"/>
</dbReference>
<evidence type="ECO:0000313" key="2">
    <source>
        <dbReference type="Proteomes" id="UP000285343"/>
    </source>
</evidence>
<dbReference type="AlphaFoldDB" id="A0A412WVL3"/>
<evidence type="ECO:0000313" key="1">
    <source>
        <dbReference type="EMBL" id="RGV31387.1"/>
    </source>
</evidence>
<name>A0A412WVL3_BACUN</name>
<dbReference type="Proteomes" id="UP000285343">
    <property type="component" value="Unassembled WGS sequence"/>
</dbReference>
<proteinExistence type="predicted"/>
<dbReference type="SUPFAM" id="SSF53756">
    <property type="entry name" value="UDP-Glycosyltransferase/glycogen phosphorylase"/>
    <property type="match status" value="1"/>
</dbReference>
<dbReference type="EMBL" id="QRZC01000097">
    <property type="protein sequence ID" value="RGV31387.1"/>
    <property type="molecule type" value="Genomic_DNA"/>
</dbReference>
<accession>A0A412WVL3</accession>
<comment type="caution">
    <text evidence="1">The sequence shown here is derived from an EMBL/GenBank/DDBJ whole genome shotgun (WGS) entry which is preliminary data.</text>
</comment>
<reference evidence="1 2" key="1">
    <citation type="submission" date="2018-08" db="EMBL/GenBank/DDBJ databases">
        <title>A genome reference for cultivated species of the human gut microbiota.</title>
        <authorList>
            <person name="Zou Y."/>
            <person name="Xue W."/>
            <person name="Luo G."/>
        </authorList>
    </citation>
    <scope>NUCLEOTIDE SEQUENCE [LARGE SCALE GENOMIC DNA]</scope>
    <source>
        <strain evidence="1 2">AF14-42</strain>
    </source>
</reference>
<organism evidence="1 2">
    <name type="scientific">Bacteroides uniformis</name>
    <dbReference type="NCBI Taxonomy" id="820"/>
    <lineage>
        <taxon>Bacteria</taxon>
        <taxon>Pseudomonadati</taxon>
        <taxon>Bacteroidota</taxon>
        <taxon>Bacteroidia</taxon>
        <taxon>Bacteroidales</taxon>
        <taxon>Bacteroidaceae</taxon>
        <taxon>Bacteroides</taxon>
    </lineage>
</organism>
<evidence type="ECO:0008006" key="3">
    <source>
        <dbReference type="Google" id="ProtNLM"/>
    </source>
</evidence>